<evidence type="ECO:0000313" key="2">
    <source>
        <dbReference type="EMBL" id="QLG62089.1"/>
    </source>
</evidence>
<evidence type="ECO:0000256" key="1">
    <source>
        <dbReference type="SAM" id="Phobius"/>
    </source>
</evidence>
<keyword evidence="1" id="KW-0812">Transmembrane</keyword>
<gene>
    <name evidence="2" type="ORF">HUG12_10255</name>
</gene>
<reference evidence="2 3" key="1">
    <citation type="submission" date="2020-06" db="EMBL/GenBank/DDBJ databases">
        <title>NJ-3-1, isolated from saline soil.</title>
        <authorList>
            <person name="Cui H.L."/>
            <person name="Shi X."/>
        </authorList>
    </citation>
    <scope>NUCLEOTIDE SEQUENCE [LARGE SCALE GENOMIC DNA]</scope>
    <source>
        <strain evidence="2 3">NJ-3-1</strain>
    </source>
</reference>
<organism evidence="2 3">
    <name type="scientific">Halorarum salinum</name>
    <dbReference type="NCBI Taxonomy" id="2743089"/>
    <lineage>
        <taxon>Archaea</taxon>
        <taxon>Methanobacteriati</taxon>
        <taxon>Methanobacteriota</taxon>
        <taxon>Stenosarchaea group</taxon>
        <taxon>Halobacteria</taxon>
        <taxon>Halobacteriales</taxon>
        <taxon>Haloferacaceae</taxon>
        <taxon>Halorarum</taxon>
    </lineage>
</organism>
<feature type="transmembrane region" description="Helical" evidence="1">
    <location>
        <begin position="136"/>
        <end position="156"/>
    </location>
</feature>
<name>A0A7D5LBL5_9EURY</name>
<dbReference type="Proteomes" id="UP000509626">
    <property type="component" value="Chromosome"/>
</dbReference>
<feature type="transmembrane region" description="Helical" evidence="1">
    <location>
        <begin position="94"/>
        <end position="115"/>
    </location>
</feature>
<dbReference type="EMBL" id="CP058579">
    <property type="protein sequence ID" value="QLG62089.1"/>
    <property type="molecule type" value="Genomic_DNA"/>
</dbReference>
<dbReference type="KEGG" id="halu:HUG12_10255"/>
<proteinExistence type="predicted"/>
<feature type="transmembrane region" description="Helical" evidence="1">
    <location>
        <begin position="20"/>
        <end position="40"/>
    </location>
</feature>
<keyword evidence="3" id="KW-1185">Reference proteome</keyword>
<dbReference type="OrthoDB" id="340884at2157"/>
<dbReference type="AlphaFoldDB" id="A0A7D5LBL5"/>
<evidence type="ECO:0000313" key="3">
    <source>
        <dbReference type="Proteomes" id="UP000509626"/>
    </source>
</evidence>
<sequence>MRTPFDVADVSTALTVAYVLHTLFAGAWVGAVLLAAWKVLPLAGDGDLGADALASVTSGLTTLTRLGALVFVATGGHMAATVYGSERLFGTGQGHLVLTMLTLWLVMTALVEVGASKVRSALGVGKVRTAARDADAFLKAASAVGLVLLTIGGYLVSPGL</sequence>
<keyword evidence="1" id="KW-1133">Transmembrane helix</keyword>
<keyword evidence="1" id="KW-0472">Membrane</keyword>
<accession>A0A7D5LBL5</accession>
<protein>
    <submittedName>
        <fullName evidence="2">Transporter</fullName>
    </submittedName>
</protein>